<sequence length="202" mass="23236">MKKQLILTCVLVFYSIGCRSEYEAHNGDIIFQTSLSRQSIAIQQATNSKYSHVGIVYLKNNNAFVYEAVEPVKLTPLKKWIAQGKGKHFSVKRLANAENILTEKAVQRLLQVGKIFEGKQYDLYFEWSDETIYCSELVWKIYKRALNIEVGNLQKMDEFNFSDPLVQQKVHERFGDSLPEDEIVISPAAIFSSNNLVTIYEQ</sequence>
<protein>
    <recommendedName>
        <fullName evidence="3">Peptidoglycan peptidase</fullName>
    </recommendedName>
</protein>
<dbReference type="NCBIfam" id="NF007458">
    <property type="entry name" value="PRK10030.1"/>
    <property type="match status" value="1"/>
</dbReference>
<accession>A0A2G6E0P7</accession>
<dbReference type="InterPro" id="IPR024453">
    <property type="entry name" value="Peptidase_C92"/>
</dbReference>
<dbReference type="Proteomes" id="UP000229740">
    <property type="component" value="Unassembled WGS sequence"/>
</dbReference>
<evidence type="ECO:0008006" key="3">
    <source>
        <dbReference type="Google" id="ProtNLM"/>
    </source>
</evidence>
<proteinExistence type="predicted"/>
<dbReference type="EMBL" id="PDPS01000054">
    <property type="protein sequence ID" value="PID55634.1"/>
    <property type="molecule type" value="Genomic_DNA"/>
</dbReference>
<reference evidence="1 2" key="1">
    <citation type="submission" date="2017-10" db="EMBL/GenBank/DDBJ databases">
        <title>Novel microbial diversity and functional potential in the marine mammal oral microbiome.</title>
        <authorList>
            <person name="Dudek N.K."/>
            <person name="Sun C.L."/>
            <person name="Burstein D."/>
            <person name="Kantor R.S."/>
            <person name="Aliaga Goltsman D.S."/>
            <person name="Bik E.M."/>
            <person name="Thomas B.C."/>
            <person name="Banfield J.F."/>
            <person name="Relman D.A."/>
        </authorList>
    </citation>
    <scope>NUCLEOTIDE SEQUENCE [LARGE SCALE GENOMIC DNA]</scope>
    <source>
        <strain evidence="1">DOLZORAL124_49_17</strain>
    </source>
</reference>
<dbReference type="InterPro" id="IPR038765">
    <property type="entry name" value="Papain-like_cys_pep_sf"/>
</dbReference>
<evidence type="ECO:0000313" key="1">
    <source>
        <dbReference type="EMBL" id="PID55634.1"/>
    </source>
</evidence>
<name>A0A2G6E0P7_9BACT</name>
<gene>
    <name evidence="1" type="ORF">CSB45_15075</name>
</gene>
<dbReference type="Gene3D" id="3.90.1720.10">
    <property type="entry name" value="endopeptidase domain like (from Nostoc punctiforme)"/>
    <property type="match status" value="1"/>
</dbReference>
<dbReference type="SUPFAM" id="SSF54001">
    <property type="entry name" value="Cysteine proteinases"/>
    <property type="match status" value="1"/>
</dbReference>
<dbReference type="AlphaFoldDB" id="A0A2G6E0P7"/>
<evidence type="ECO:0000313" key="2">
    <source>
        <dbReference type="Proteomes" id="UP000229740"/>
    </source>
</evidence>
<dbReference type="Pfam" id="PF05708">
    <property type="entry name" value="Peptidase_C92"/>
    <property type="match status" value="1"/>
</dbReference>
<organism evidence="1 2">
    <name type="scientific">candidate division KSB3 bacterium</name>
    <dbReference type="NCBI Taxonomy" id="2044937"/>
    <lineage>
        <taxon>Bacteria</taxon>
        <taxon>candidate division KSB3</taxon>
    </lineage>
</organism>
<comment type="caution">
    <text evidence="1">The sequence shown here is derived from an EMBL/GenBank/DDBJ whole genome shotgun (WGS) entry which is preliminary data.</text>
</comment>